<reference evidence="2 3" key="1">
    <citation type="submission" date="2016-10" db="EMBL/GenBank/DDBJ databases">
        <authorList>
            <person name="de Groot N.N."/>
        </authorList>
    </citation>
    <scope>NUCLEOTIDE SEQUENCE [LARGE SCALE GENOMIC DNA]</scope>
    <source>
        <strain evidence="2 3">GAS522</strain>
    </source>
</reference>
<name>A0A1H5JAU2_9BRAD</name>
<evidence type="ECO:0000256" key="1">
    <source>
        <dbReference type="SAM" id="SignalP"/>
    </source>
</evidence>
<dbReference type="Proteomes" id="UP000183208">
    <property type="component" value="Unassembled WGS sequence"/>
</dbReference>
<feature type="signal peptide" evidence="1">
    <location>
        <begin position="1"/>
        <end position="26"/>
    </location>
</feature>
<protein>
    <submittedName>
        <fullName evidence="2">Uncharacterized protein</fullName>
    </submittedName>
</protein>
<gene>
    <name evidence="2" type="ORF">SAMN05444171_7735</name>
</gene>
<proteinExistence type="predicted"/>
<evidence type="ECO:0000313" key="3">
    <source>
        <dbReference type="Proteomes" id="UP000183208"/>
    </source>
</evidence>
<sequence>MKNSASAVIRLAAAFGLFGMLSNANAAPASSEDRYIATRDAAIATISKLYDDSKGDEATKAEEAATTDLLAQMKAILTEPDRQGFGSAKLNLGSFYKGDEDFGTLDGLRFDSLLGEKGQKAGSTGKDEKYVEPKSHIVLTTQTIFERWLRAHKDWWGQNIKNVPQQMAKALSDESFYTQAISNGSAVVKFSSLPIAKPYGATFAYAMLAGRTQSEIPDAADEVIVAAIANGKVYVAEGSIAPKVKVAACIAQKKAEPMDENVREKSEAAYARCFSQRAPKESSFAAATKQAQALLAEAIGK</sequence>
<dbReference type="RefSeq" id="WP_074830332.1">
    <property type="nucleotide sequence ID" value="NZ_FNTI01000001.1"/>
</dbReference>
<accession>A0A1H5JAU2</accession>
<dbReference type="OrthoDB" id="1438074at2"/>
<organism evidence="2 3">
    <name type="scientific">Bradyrhizobium lablabi</name>
    <dbReference type="NCBI Taxonomy" id="722472"/>
    <lineage>
        <taxon>Bacteria</taxon>
        <taxon>Pseudomonadati</taxon>
        <taxon>Pseudomonadota</taxon>
        <taxon>Alphaproteobacteria</taxon>
        <taxon>Hyphomicrobiales</taxon>
        <taxon>Nitrobacteraceae</taxon>
        <taxon>Bradyrhizobium</taxon>
    </lineage>
</organism>
<evidence type="ECO:0000313" key="2">
    <source>
        <dbReference type="EMBL" id="SEE49643.1"/>
    </source>
</evidence>
<feature type="chain" id="PRO_5010307454" evidence="1">
    <location>
        <begin position="27"/>
        <end position="301"/>
    </location>
</feature>
<dbReference type="EMBL" id="FNTI01000001">
    <property type="protein sequence ID" value="SEE49643.1"/>
    <property type="molecule type" value="Genomic_DNA"/>
</dbReference>
<dbReference type="AlphaFoldDB" id="A0A1H5JAU2"/>
<keyword evidence="1" id="KW-0732">Signal</keyword>